<proteinExistence type="predicted"/>
<sequence>MGVSDIIFGLVFVPLGLWIIINPRSVCEPSDRRGGGREYTQQELVLARLAGAAGILLYVAAVILF</sequence>
<evidence type="ECO:0000313" key="2">
    <source>
        <dbReference type="EMBL" id="NIH77915.1"/>
    </source>
</evidence>
<name>A0ABX0SRE5_9PSEU</name>
<feature type="transmembrane region" description="Helical" evidence="1">
    <location>
        <begin position="6"/>
        <end position="23"/>
    </location>
</feature>
<dbReference type="Proteomes" id="UP000754495">
    <property type="component" value="Unassembled WGS sequence"/>
</dbReference>
<comment type="caution">
    <text evidence="2">The sequence shown here is derived from an EMBL/GenBank/DDBJ whole genome shotgun (WGS) entry which is preliminary data.</text>
</comment>
<evidence type="ECO:0000313" key="3">
    <source>
        <dbReference type="Proteomes" id="UP000754495"/>
    </source>
</evidence>
<feature type="transmembrane region" description="Helical" evidence="1">
    <location>
        <begin position="44"/>
        <end position="64"/>
    </location>
</feature>
<dbReference type="EMBL" id="JAANOU010000001">
    <property type="protein sequence ID" value="NIH77915.1"/>
    <property type="molecule type" value="Genomic_DNA"/>
</dbReference>
<protein>
    <submittedName>
        <fullName evidence="2">Uncharacterized protein</fullName>
    </submittedName>
</protein>
<gene>
    <name evidence="2" type="ORF">FHX46_000445</name>
</gene>
<accession>A0ABX0SRE5</accession>
<keyword evidence="1" id="KW-0812">Transmembrane</keyword>
<organism evidence="2 3">
    <name type="scientific">Amycolatopsis viridis</name>
    <dbReference type="NCBI Taxonomy" id="185678"/>
    <lineage>
        <taxon>Bacteria</taxon>
        <taxon>Bacillati</taxon>
        <taxon>Actinomycetota</taxon>
        <taxon>Actinomycetes</taxon>
        <taxon>Pseudonocardiales</taxon>
        <taxon>Pseudonocardiaceae</taxon>
        <taxon>Amycolatopsis</taxon>
    </lineage>
</organism>
<keyword evidence="1" id="KW-0472">Membrane</keyword>
<dbReference type="RefSeq" id="WP_167110173.1">
    <property type="nucleotide sequence ID" value="NZ_JAANOU010000001.1"/>
</dbReference>
<keyword evidence="1" id="KW-1133">Transmembrane helix</keyword>
<evidence type="ECO:0000256" key="1">
    <source>
        <dbReference type="SAM" id="Phobius"/>
    </source>
</evidence>
<keyword evidence="3" id="KW-1185">Reference proteome</keyword>
<reference evidence="2 3" key="1">
    <citation type="submission" date="2020-03" db="EMBL/GenBank/DDBJ databases">
        <title>Sequencing the genomes of 1000 actinobacteria strains.</title>
        <authorList>
            <person name="Klenk H.-P."/>
        </authorList>
    </citation>
    <scope>NUCLEOTIDE SEQUENCE [LARGE SCALE GENOMIC DNA]</scope>
    <source>
        <strain evidence="2 3">DSM 45668</strain>
    </source>
</reference>